<dbReference type="AlphaFoldDB" id="A0A2C6KBI0"/>
<protein>
    <submittedName>
        <fullName evidence="1">Dna replication licensing</fullName>
    </submittedName>
</protein>
<feature type="non-terminal residue" evidence="1">
    <location>
        <position position="45"/>
    </location>
</feature>
<keyword evidence="2" id="KW-1185">Reference proteome</keyword>
<dbReference type="GeneID" id="94434244"/>
<sequence length="45" mass="4897">MELSPVASAKHVQMAIDLFAVSTAETARHTVIFEGLSPTEQKLIK</sequence>
<evidence type="ECO:0000313" key="1">
    <source>
        <dbReference type="EMBL" id="PHJ15257.1"/>
    </source>
</evidence>
<accession>A0A2C6KBI0</accession>
<proteinExistence type="predicted"/>
<dbReference type="EMBL" id="MIGC01008911">
    <property type="protein sequence ID" value="PHJ15257.1"/>
    <property type="molecule type" value="Genomic_DNA"/>
</dbReference>
<organism evidence="1 2">
    <name type="scientific">Cystoisospora suis</name>
    <dbReference type="NCBI Taxonomy" id="483139"/>
    <lineage>
        <taxon>Eukaryota</taxon>
        <taxon>Sar</taxon>
        <taxon>Alveolata</taxon>
        <taxon>Apicomplexa</taxon>
        <taxon>Conoidasida</taxon>
        <taxon>Coccidia</taxon>
        <taxon>Eucoccidiorida</taxon>
        <taxon>Eimeriorina</taxon>
        <taxon>Sarcocystidae</taxon>
        <taxon>Cystoisospora</taxon>
    </lineage>
</organism>
<comment type="caution">
    <text evidence="1">The sequence shown here is derived from an EMBL/GenBank/DDBJ whole genome shotgun (WGS) entry which is preliminary data.</text>
</comment>
<dbReference type="RefSeq" id="XP_067916991.1">
    <property type="nucleotide sequence ID" value="XM_068071033.1"/>
</dbReference>
<dbReference type="Proteomes" id="UP000221165">
    <property type="component" value="Unassembled WGS sequence"/>
</dbReference>
<evidence type="ECO:0000313" key="2">
    <source>
        <dbReference type="Proteomes" id="UP000221165"/>
    </source>
</evidence>
<dbReference type="OrthoDB" id="10512309at2759"/>
<reference evidence="1 2" key="1">
    <citation type="journal article" date="2017" name="Int. J. Parasitol.">
        <title>The genome of the protozoan parasite Cystoisospora suis and a reverse vaccinology approach to identify vaccine candidates.</title>
        <authorList>
            <person name="Palmieri N."/>
            <person name="Shrestha A."/>
            <person name="Ruttkowski B."/>
            <person name="Beck T."/>
            <person name="Vogl C."/>
            <person name="Tomley F."/>
            <person name="Blake D.P."/>
            <person name="Joachim A."/>
        </authorList>
    </citation>
    <scope>NUCLEOTIDE SEQUENCE [LARGE SCALE GENOMIC DNA]</scope>
    <source>
        <strain evidence="1 2">Wien I</strain>
    </source>
</reference>
<dbReference type="VEuPathDB" id="ToxoDB:CSUI_010932"/>
<name>A0A2C6KBI0_9APIC</name>
<gene>
    <name evidence="1" type="ORF">CSUI_010932</name>
</gene>